<evidence type="ECO:0000256" key="2">
    <source>
        <dbReference type="ARBA" id="ARBA00022679"/>
    </source>
</evidence>
<evidence type="ECO:0000259" key="3">
    <source>
        <dbReference type="Pfam" id="PF00534"/>
    </source>
</evidence>
<keyword evidence="6" id="KW-1185">Reference proteome</keyword>
<sequence>MQPEHVPPQSGQNGVTETAIILPHREAFSVDRPGAIALTLANQLEHEPDCSAIWGDPLRAAPLVPAVPYVGLATPKWWPARQTIRYRWAIARAIKRQKPQRLEIHNRAHLFHEFSHLKLGLSLYVHNDPHSIRGLKTPKDRQRLLMRADYVVAVSEFIRQRLCEGVSASLCARVVVVPNTLDLARFAPEAEKQKEILFVGRLIPEKGALPLLQALQTVLPRFPEWRARFIGAWHFGQTTAQYPHERELLATLHPQMRDRILFDWYQPYERVTAAFNRAAIAVVPSLWAEPFGRTALEGMAAGCAVIASNRGGLPEVVGEAGLLVEPTAEHLSDALTRLMSDDAYRQAIGLLGADRARTVFEPSTIHEKINLLRRG</sequence>
<name>D0KW38_HALNC</name>
<dbReference type="Gene3D" id="3.40.50.2000">
    <property type="entry name" value="Glycogen Phosphorylase B"/>
    <property type="match status" value="2"/>
</dbReference>
<dbReference type="STRING" id="555778.Hneap_2124"/>
<evidence type="ECO:0000313" key="5">
    <source>
        <dbReference type="EMBL" id="ACX96941.1"/>
    </source>
</evidence>
<dbReference type="GO" id="GO:0016757">
    <property type="term" value="F:glycosyltransferase activity"/>
    <property type="evidence" value="ECO:0007669"/>
    <property type="project" value="UniProtKB-KW"/>
</dbReference>
<dbReference type="Pfam" id="PF13439">
    <property type="entry name" value="Glyco_transf_4"/>
    <property type="match status" value="1"/>
</dbReference>
<dbReference type="CAZy" id="GT4">
    <property type="family name" value="Glycosyltransferase Family 4"/>
</dbReference>
<dbReference type="CDD" id="cd03801">
    <property type="entry name" value="GT4_PimA-like"/>
    <property type="match status" value="1"/>
</dbReference>
<keyword evidence="1" id="KW-0328">Glycosyltransferase</keyword>
<evidence type="ECO:0000313" key="6">
    <source>
        <dbReference type="Proteomes" id="UP000009102"/>
    </source>
</evidence>
<feature type="domain" description="Glycosyltransferase subfamily 4-like N-terminal" evidence="4">
    <location>
        <begin position="57"/>
        <end position="185"/>
    </location>
</feature>
<dbReference type="eggNOG" id="COG0438">
    <property type="taxonomic scope" value="Bacteria"/>
</dbReference>
<dbReference type="KEGG" id="hna:Hneap_2124"/>
<dbReference type="PANTHER" id="PTHR12526:SF510">
    <property type="entry name" value="D-INOSITOL 3-PHOSPHATE GLYCOSYLTRANSFERASE"/>
    <property type="match status" value="1"/>
</dbReference>
<organism evidence="5 6">
    <name type="scientific">Halothiobacillus neapolitanus (strain ATCC 23641 / DSM 15147 / CIP 104769 / NCIMB 8539 / c2)</name>
    <name type="common">Thiobacillus neapolitanus</name>
    <dbReference type="NCBI Taxonomy" id="555778"/>
    <lineage>
        <taxon>Bacteria</taxon>
        <taxon>Pseudomonadati</taxon>
        <taxon>Pseudomonadota</taxon>
        <taxon>Gammaproteobacteria</taxon>
        <taxon>Chromatiales</taxon>
        <taxon>Halothiobacillaceae</taxon>
        <taxon>Halothiobacillus</taxon>
    </lineage>
</organism>
<reference evidence="5 6" key="1">
    <citation type="submission" date="2009-10" db="EMBL/GenBank/DDBJ databases">
        <title>Complete sequence of Halothiobacillus neapolitanus c2.</title>
        <authorList>
            <consortium name="US DOE Joint Genome Institute"/>
            <person name="Lucas S."/>
            <person name="Copeland A."/>
            <person name="Lapidus A."/>
            <person name="Glavina del Rio T."/>
            <person name="Tice H."/>
            <person name="Bruce D."/>
            <person name="Goodwin L."/>
            <person name="Pitluck S."/>
            <person name="Davenport K."/>
            <person name="Brettin T."/>
            <person name="Detter J.C."/>
            <person name="Han C."/>
            <person name="Tapia R."/>
            <person name="Larimer F."/>
            <person name="Land M."/>
            <person name="Hauser L."/>
            <person name="Kyrpides N."/>
            <person name="Mikhailova N."/>
            <person name="Kerfeld C."/>
            <person name="Cannon G."/>
            <person name="Heinhort S."/>
        </authorList>
    </citation>
    <scope>NUCLEOTIDE SEQUENCE [LARGE SCALE GENOMIC DNA]</scope>
    <source>
        <strain evidence="6">ATCC 23641 / c2</strain>
    </source>
</reference>
<dbReference type="HOGENOM" id="CLU_009583_38_0_6"/>
<feature type="domain" description="Glycosyl transferase family 1" evidence="3">
    <location>
        <begin position="188"/>
        <end position="348"/>
    </location>
</feature>
<dbReference type="EMBL" id="CP001801">
    <property type="protein sequence ID" value="ACX96941.1"/>
    <property type="molecule type" value="Genomic_DNA"/>
</dbReference>
<dbReference type="SUPFAM" id="SSF53756">
    <property type="entry name" value="UDP-Glycosyltransferase/glycogen phosphorylase"/>
    <property type="match status" value="1"/>
</dbReference>
<protein>
    <submittedName>
        <fullName evidence="5">Glycosyl transferase group 1</fullName>
    </submittedName>
</protein>
<accession>D0KW38</accession>
<dbReference type="Proteomes" id="UP000009102">
    <property type="component" value="Chromosome"/>
</dbReference>
<dbReference type="InterPro" id="IPR028098">
    <property type="entry name" value="Glyco_trans_4-like_N"/>
</dbReference>
<evidence type="ECO:0000256" key="1">
    <source>
        <dbReference type="ARBA" id="ARBA00022676"/>
    </source>
</evidence>
<gene>
    <name evidence="5" type="ordered locus">Hneap_2124</name>
</gene>
<dbReference type="InterPro" id="IPR001296">
    <property type="entry name" value="Glyco_trans_1"/>
</dbReference>
<dbReference type="Pfam" id="PF00534">
    <property type="entry name" value="Glycos_transf_1"/>
    <property type="match status" value="1"/>
</dbReference>
<dbReference type="AlphaFoldDB" id="D0KW38"/>
<proteinExistence type="predicted"/>
<keyword evidence="2 5" id="KW-0808">Transferase</keyword>
<evidence type="ECO:0000259" key="4">
    <source>
        <dbReference type="Pfam" id="PF13439"/>
    </source>
</evidence>
<dbReference type="GO" id="GO:1901135">
    <property type="term" value="P:carbohydrate derivative metabolic process"/>
    <property type="evidence" value="ECO:0007669"/>
    <property type="project" value="UniProtKB-ARBA"/>
</dbReference>
<dbReference type="PANTHER" id="PTHR12526">
    <property type="entry name" value="GLYCOSYLTRANSFERASE"/>
    <property type="match status" value="1"/>
</dbReference>